<dbReference type="RefSeq" id="WP_178933595.1">
    <property type="nucleotide sequence ID" value="NZ_JACBAZ010000006.1"/>
</dbReference>
<dbReference type="InterPro" id="IPR003313">
    <property type="entry name" value="AraC-bd"/>
</dbReference>
<dbReference type="EMBL" id="JACBAZ010000006">
    <property type="protein sequence ID" value="NWK56796.1"/>
    <property type="molecule type" value="Genomic_DNA"/>
</dbReference>
<dbReference type="PROSITE" id="PS01124">
    <property type="entry name" value="HTH_ARAC_FAMILY_2"/>
    <property type="match status" value="1"/>
</dbReference>
<keyword evidence="1" id="KW-0805">Transcription regulation</keyword>
<dbReference type="InterPro" id="IPR009057">
    <property type="entry name" value="Homeodomain-like_sf"/>
</dbReference>
<evidence type="ECO:0000256" key="1">
    <source>
        <dbReference type="ARBA" id="ARBA00023015"/>
    </source>
</evidence>
<dbReference type="PANTHER" id="PTHR43280:SF2">
    <property type="entry name" value="HTH-TYPE TRANSCRIPTIONAL REGULATOR EXSA"/>
    <property type="match status" value="1"/>
</dbReference>
<dbReference type="Gene3D" id="1.10.10.60">
    <property type="entry name" value="Homeodomain-like"/>
    <property type="match status" value="2"/>
</dbReference>
<accession>A0A851GHG1</accession>
<evidence type="ECO:0000313" key="6">
    <source>
        <dbReference type="Proteomes" id="UP000557872"/>
    </source>
</evidence>
<dbReference type="SMART" id="SM00342">
    <property type="entry name" value="HTH_ARAC"/>
    <property type="match status" value="1"/>
</dbReference>
<name>A0A851GHG1_9BACT</name>
<evidence type="ECO:0000313" key="5">
    <source>
        <dbReference type="EMBL" id="NWK56796.1"/>
    </source>
</evidence>
<evidence type="ECO:0000256" key="2">
    <source>
        <dbReference type="ARBA" id="ARBA00023125"/>
    </source>
</evidence>
<keyword evidence="2" id="KW-0238">DNA-binding</keyword>
<dbReference type="InterPro" id="IPR018060">
    <property type="entry name" value="HTH_AraC"/>
</dbReference>
<proteinExistence type="predicted"/>
<dbReference type="GO" id="GO:0003700">
    <property type="term" value="F:DNA-binding transcription factor activity"/>
    <property type="evidence" value="ECO:0007669"/>
    <property type="project" value="InterPro"/>
</dbReference>
<dbReference type="SUPFAM" id="SSF46689">
    <property type="entry name" value="Homeodomain-like"/>
    <property type="match status" value="2"/>
</dbReference>
<feature type="domain" description="HTH araC/xylS-type" evidence="4">
    <location>
        <begin position="181"/>
        <end position="279"/>
    </location>
</feature>
<keyword evidence="6" id="KW-1185">Reference proteome</keyword>
<protein>
    <submittedName>
        <fullName evidence="5">AraC family transcriptional regulator</fullName>
    </submittedName>
</protein>
<dbReference type="Proteomes" id="UP000557872">
    <property type="component" value="Unassembled WGS sequence"/>
</dbReference>
<dbReference type="SUPFAM" id="SSF51215">
    <property type="entry name" value="Regulatory protein AraC"/>
    <property type="match status" value="1"/>
</dbReference>
<dbReference type="PANTHER" id="PTHR43280">
    <property type="entry name" value="ARAC-FAMILY TRANSCRIPTIONAL REGULATOR"/>
    <property type="match status" value="1"/>
</dbReference>
<keyword evidence="3" id="KW-0804">Transcription</keyword>
<evidence type="ECO:0000259" key="4">
    <source>
        <dbReference type="PROSITE" id="PS01124"/>
    </source>
</evidence>
<dbReference type="AlphaFoldDB" id="A0A851GHG1"/>
<dbReference type="Pfam" id="PF12833">
    <property type="entry name" value="HTH_18"/>
    <property type="match status" value="1"/>
</dbReference>
<dbReference type="InterPro" id="IPR037923">
    <property type="entry name" value="HTH-like"/>
</dbReference>
<reference evidence="5 6" key="1">
    <citation type="submission" date="2020-07" db="EMBL/GenBank/DDBJ databases">
        <title>Roseicoccus Jingziensis gen. nov., sp. nov., isolated from coastal seawater.</title>
        <authorList>
            <person name="Feng X."/>
        </authorList>
    </citation>
    <scope>NUCLEOTIDE SEQUENCE [LARGE SCALE GENOMIC DNA]</scope>
    <source>
        <strain evidence="5 6">N1E253</strain>
    </source>
</reference>
<dbReference type="GO" id="GO:0043565">
    <property type="term" value="F:sequence-specific DNA binding"/>
    <property type="evidence" value="ECO:0007669"/>
    <property type="project" value="InterPro"/>
</dbReference>
<evidence type="ECO:0000256" key="3">
    <source>
        <dbReference type="ARBA" id="ARBA00023163"/>
    </source>
</evidence>
<comment type="caution">
    <text evidence="5">The sequence shown here is derived from an EMBL/GenBank/DDBJ whole genome shotgun (WGS) entry which is preliminary data.</text>
</comment>
<gene>
    <name evidence="5" type="ORF">HW115_14330</name>
</gene>
<organism evidence="5 6">
    <name type="scientific">Oceaniferula marina</name>
    <dbReference type="NCBI Taxonomy" id="2748318"/>
    <lineage>
        <taxon>Bacteria</taxon>
        <taxon>Pseudomonadati</taxon>
        <taxon>Verrucomicrobiota</taxon>
        <taxon>Verrucomicrobiia</taxon>
        <taxon>Verrucomicrobiales</taxon>
        <taxon>Verrucomicrobiaceae</taxon>
        <taxon>Oceaniferula</taxon>
    </lineage>
</organism>
<dbReference type="Pfam" id="PF02311">
    <property type="entry name" value="AraC_binding"/>
    <property type="match status" value="1"/>
</dbReference>
<sequence>MKLEISHLSIDTYAFDKVEVGKWWDFKNHISPFARIFLVDAGKQEVSFHGKTYHHQRDSLALIPPYTPVDYYCADVCSQYYFIFTCRLENGKDLFTDCRFPYLLSADALSHELCQHLHRQLPGFGLSNVDADSEDFNHMIFRSQLAGLSLQQKLVLQGTVGLLLSRFAADAQRSEQLIRFSKSFQFIETHLGEDLSLAVLADLEGVSKTYFSDQFYEHSGVRPSEYIAHKREVRARELLATTLLNMSEIGHAIGIPDQAYFCRFFKKRTGIAPKKYRLANLIDEGAKARGFPIR</sequence>